<accession>A0AC59G3B6</accession>
<name>A0AC59G3B6_CLODI</name>
<dbReference type="EMBL" id="CP011968">
    <property type="protein sequence ID" value="AKP44070.1"/>
    <property type="molecule type" value="Genomic_DNA"/>
</dbReference>
<protein>
    <submittedName>
        <fullName evidence="1">Uncharacterized protein</fullName>
    </submittedName>
</protein>
<sequence>MKIYTYKNSVQLKDAIFWNEIEGAPHFCSSEVLAIGMRKFYGRNTFPCISTIDLLIKELYPNWLKSHSDIERYKDISKLINELNDSSTEGLRQAFVKNKKSILDSCKYLIETEDLLLKDYYNKNIFNKFSAINDIQEVFKEKILKRLLEQIYIDGNKNYWKPEWIDTLWVKSKLSEVIHKCVIKEISDIVKNTEEKSLNHNYDEGHIFEIFDELFDQHGLFNISDKTLEYWKFNSKDDLLDKIGYSSKELEYVRNLATTECKSYKTIVIHGVYHLNPIHLRLLRDLERDHNVIVLNCYNKEFNHIYEFWNDIYDHLIKIFQIPKNNIKIDSHDSANHREVGSIFAEVVNGVINKQSNFFKISRNEFGPDLNLNSKDIDELFNHNSSQDIRYILNKSEAIIQNYEDEDEREYQKILIDTSKELQKELCHRSKILIKYDSTMQFVNKVCNIFDETKNKKGIRSVGRMKEQFYGSKGTEMNKIFQVFYPDEFKVKPFLSYPIGQFIYAIHNMWDLKNHKLILNSRDLAECLNLDVWHDIHPLEVFESLRFYIGIDKEPNGMNVKDFIDRIKKLIYFKERNENKMKNLDNLSYLNLTIDQYNRFIQVIENINEIANKIFCNKSQTSKKHFMDLLEILNDEKAWKPLLEEEKRLMDEIKNQIIHIDDETNKTDLNTIKDTMAYYLDSKEGTDINWLVRDFEQLEGDILSEAANYKNNTLRQKCYHLTMLSNENMINCDIDNLPWPLSDDFIISKNISSFIHTICINYAKYKRCLLFQGLYYLINNPIISLKLSYIENQGEYKHTPYYILNMFMNIGKDFDQSNCRNIESCTSPINKEPKKRFKIDKKWHKDAIESFSCCPYKFMYGYVINDAAKHYKDELQVKMYLGEIIKYYISIAWKKILQYHKKLLLDQKFNLLKKWTAGERLDCLEKSLPETLEPIYGNYFIKSEINKIIVDNLEYLKNKRIDNKRVYFTEECKIYEVDRELYHCWIGKISNHNLYVTNKNKIINIRNRLNLLNANEYINDYILGINDGWYFKKDNIVVEGGYKVSEHACRYCSYNKICCYQYRIKPIHLLHSKEDLID</sequence>
<dbReference type="Proteomes" id="UP001510562">
    <property type="component" value="Chromosome"/>
</dbReference>
<reference evidence="1 2" key="1">
    <citation type="journal article" date="2015" name="Genome Announc.">
        <title>Complete Genome Sequence of the Clostridium difficile Type Strain DSM 1296T.</title>
        <authorList>
            <person name="Riedel T."/>
            <person name="Bunk B."/>
            <person name="Wittmann J."/>
            <person name="Thurmer A."/>
            <person name="Sproer C."/>
            <person name="Gronow S."/>
            <person name="Liesegang H."/>
            <person name="Daniel R."/>
            <person name="Overmann J."/>
        </authorList>
    </citation>
    <scope>NUCLEOTIDE SEQUENCE [LARGE SCALE GENOMIC DNA]</scope>
    <source>
        <strain evidence="2">ATCC 9689 / DSM 1296 / BCRC 10642 / JCM 1296 / NCIMB 10666 / NCTC 11209 / 90556-M6S</strain>
    </source>
</reference>
<proteinExistence type="predicted"/>
<evidence type="ECO:0000313" key="2">
    <source>
        <dbReference type="Proteomes" id="UP001510562"/>
    </source>
</evidence>
<keyword evidence="2" id="KW-1185">Reference proteome</keyword>
<gene>
    <name evidence="1" type="ORF">CDIF1296T_03253</name>
</gene>
<evidence type="ECO:0000313" key="1">
    <source>
        <dbReference type="EMBL" id="AKP44070.1"/>
    </source>
</evidence>
<organism evidence="1 2">
    <name type="scientific">Clostridioides difficile ATCC 9689 = DSM 1296</name>
    <dbReference type="NCBI Taxonomy" id="1121308"/>
    <lineage>
        <taxon>Bacteria</taxon>
        <taxon>Bacillati</taxon>
        <taxon>Bacillota</taxon>
        <taxon>Clostridia</taxon>
        <taxon>Peptostreptococcales</taxon>
        <taxon>Peptostreptococcaceae</taxon>
        <taxon>Clostridioides</taxon>
    </lineage>
</organism>